<evidence type="ECO:0000313" key="1">
    <source>
        <dbReference type="EMBL" id="KMZ60951.1"/>
    </source>
</evidence>
<gene>
    <name evidence="1" type="ORF">ZOSMA_55G00010</name>
</gene>
<dbReference type="Proteomes" id="UP000036987">
    <property type="component" value="Unassembled WGS sequence"/>
</dbReference>
<comment type="caution">
    <text evidence="1">The sequence shown here is derived from an EMBL/GenBank/DDBJ whole genome shotgun (WGS) entry which is preliminary data.</text>
</comment>
<dbReference type="OrthoDB" id="2159690at2759"/>
<proteinExistence type="predicted"/>
<evidence type="ECO:0000313" key="2">
    <source>
        <dbReference type="Proteomes" id="UP000036987"/>
    </source>
</evidence>
<dbReference type="GO" id="GO:0051225">
    <property type="term" value="P:spindle assembly"/>
    <property type="evidence" value="ECO:0007669"/>
    <property type="project" value="InterPro"/>
</dbReference>
<dbReference type="InterPro" id="IPR026206">
    <property type="entry name" value="HAUS3"/>
</dbReference>
<name>A0A0K9NVZ5_ZOSMR</name>
<feature type="non-terminal residue" evidence="1">
    <location>
        <position position="1"/>
    </location>
</feature>
<dbReference type="PANTHER" id="PTHR19378:SF0">
    <property type="entry name" value="HAUS AUGMIN-LIKE COMPLEX SUBUNIT 3"/>
    <property type="match status" value="1"/>
</dbReference>
<dbReference type="EMBL" id="LFYR01001545">
    <property type="protein sequence ID" value="KMZ60951.1"/>
    <property type="molecule type" value="Genomic_DNA"/>
</dbReference>
<organism evidence="1 2">
    <name type="scientific">Zostera marina</name>
    <name type="common">Eelgrass</name>
    <dbReference type="NCBI Taxonomy" id="29655"/>
    <lineage>
        <taxon>Eukaryota</taxon>
        <taxon>Viridiplantae</taxon>
        <taxon>Streptophyta</taxon>
        <taxon>Embryophyta</taxon>
        <taxon>Tracheophyta</taxon>
        <taxon>Spermatophyta</taxon>
        <taxon>Magnoliopsida</taxon>
        <taxon>Liliopsida</taxon>
        <taxon>Zosteraceae</taxon>
        <taxon>Zostera</taxon>
    </lineage>
</organism>
<dbReference type="AlphaFoldDB" id="A0A0K9NVZ5"/>
<keyword evidence="2" id="KW-1185">Reference proteome</keyword>
<protein>
    <submittedName>
        <fullName evidence="1">HAUS augmin-like complex subunit</fullName>
    </submittedName>
</protein>
<dbReference type="PANTHER" id="PTHR19378">
    <property type="entry name" value="GOLGIN- RELATED"/>
    <property type="match status" value="1"/>
</dbReference>
<dbReference type="STRING" id="29655.A0A0K9NVZ5"/>
<dbReference type="GO" id="GO:0070652">
    <property type="term" value="C:HAUS complex"/>
    <property type="evidence" value="ECO:0007669"/>
    <property type="project" value="InterPro"/>
</dbReference>
<reference evidence="2" key="1">
    <citation type="journal article" date="2016" name="Nature">
        <title>The genome of the seagrass Zostera marina reveals angiosperm adaptation to the sea.</title>
        <authorList>
            <person name="Olsen J.L."/>
            <person name="Rouze P."/>
            <person name="Verhelst B."/>
            <person name="Lin Y.-C."/>
            <person name="Bayer T."/>
            <person name="Collen J."/>
            <person name="Dattolo E."/>
            <person name="De Paoli E."/>
            <person name="Dittami S."/>
            <person name="Maumus F."/>
            <person name="Michel G."/>
            <person name="Kersting A."/>
            <person name="Lauritano C."/>
            <person name="Lohaus R."/>
            <person name="Toepel M."/>
            <person name="Tonon T."/>
            <person name="Vanneste K."/>
            <person name="Amirebrahimi M."/>
            <person name="Brakel J."/>
            <person name="Bostroem C."/>
            <person name="Chovatia M."/>
            <person name="Grimwood J."/>
            <person name="Jenkins J.W."/>
            <person name="Jueterbock A."/>
            <person name="Mraz A."/>
            <person name="Stam W.T."/>
            <person name="Tice H."/>
            <person name="Bornberg-Bauer E."/>
            <person name="Green P.J."/>
            <person name="Pearson G.A."/>
            <person name="Procaccini G."/>
            <person name="Duarte C.M."/>
            <person name="Schmutz J."/>
            <person name="Reusch T.B.H."/>
            <person name="Van de Peer Y."/>
        </authorList>
    </citation>
    <scope>NUCLEOTIDE SEQUENCE [LARGE SCALE GENOMIC DNA]</scope>
    <source>
        <strain evidence="2">cv. Finnish</strain>
    </source>
</reference>
<sequence length="340" mass="38974">FGTSERQWVESQVENARQQAILVTLKSQISCDEARIRRDIHSLGRKHSELVSELSSMYTKEKKLLSETIPALCSELAQLQDTYILQGDYDLKVMRQEYYIKRQKTFIDHLVNQLARHRFLKIACQLEQKTINGAYSLLKVIESELHDYLSSARTRVGHYLSVNRAASDVHEQGAVDDRDTFLHSVRDLLCVHSNSQGILPTYVSAPGIIQQIMSLKSDLSSLHFKLDNDLPEDRSRYINELCTLIQSMEQLLFASSTATEPILTPKPLVSALDEMEKVNSQLSLSVEEVTDAHRQNAEIVKHHPHEVGRERQVFVDFFCNPDRLRSQVRELSSRVKSLQE</sequence>
<accession>A0A0K9NVZ5</accession>